<keyword evidence="7" id="KW-0349">Heme</keyword>
<evidence type="ECO:0000256" key="8">
    <source>
        <dbReference type="SAM" id="MobiDB-lite"/>
    </source>
</evidence>
<protein>
    <submittedName>
        <fullName evidence="11">Adenosine/AMP deaminase family protein</fullName>
    </submittedName>
</protein>
<evidence type="ECO:0000256" key="7">
    <source>
        <dbReference type="PIRSR" id="PIRSR602401-1"/>
    </source>
</evidence>
<feature type="domain" description="Adenosine deaminase" evidence="10">
    <location>
        <begin position="543"/>
        <end position="778"/>
    </location>
</feature>
<dbReference type="Pfam" id="PF00067">
    <property type="entry name" value="p450"/>
    <property type="match status" value="1"/>
</dbReference>
<dbReference type="GO" id="GO:0019239">
    <property type="term" value="F:deaminase activity"/>
    <property type="evidence" value="ECO:0007669"/>
    <property type="project" value="InterPro"/>
</dbReference>
<name>A0A7J0G6G3_9ERIC</name>
<sequence length="818" mass="91132">MELVDFVALWIAALFLCLWWRYWSVTGGGRKNLPPGPPGWPLVVRAHLHHADGPTNPNRGDQFGADPRGPGPERPALLVPARRFPDPSRVQCGKVCHQLGRVRATLAGPAPELRDGADQSGPDPAVRMDSEVGHGEPHLTRLLNEATEMGHVEVMRNCRLTICSVLICLCFGAKISEDRIKIIESVLKEVMLMTTPKLPDFLPVLLPLFGWKMKEAKELRRRQMECLVPLLRDRRAFVKSGGDPKTSSSEMVSPVGAAYIDSLFELKPPGRGELGEEELVTLCSETINAGTDTSATTVEWALLHLVTNQDMQEKLYEEIVACVGKNGTATEEDVEKMPFLGAVVKETFRRHPPSKFVLSHAATKETELGGYTVPADANVEFYTAWVTEDPSMWKDPGEFRPERFLTGDGVHVDVTGTREVKMAPFGVGRRICPAMTLGTLHVNLLLARMVHAFKWVPIPGAPPDPTEAFAFTVVMKNPLKAIILPRQRRRVEDYSLMEKQRETWIGGFPCQRLNYMPTSMVPSETPLYLVEFRYAESLLEIWVVEDFAAENVVYLELRTTPKRNDSIGMSKRSYMEAVVEGLRAVNTVEVDLGSPDLSMESPLNSSSISSLCDGTARKKICVRLLLSLDRRETTASAMETVKLALEMRHLGVAGIDLSGNPIVGEWATFLPALQFAREQGLFITLHCGEVPNPKEIQAMLDFLPGRIGHACCFGEEEWRKLKSYKIPVEICLTSNIRTETISSIDLHHFVDLYNAQHPMVLCTDDVGVFSTSLSGEYVLEGAKCFILHGTRLNLYFSDDVVKQELRQIFDSAARELDL</sequence>
<dbReference type="InterPro" id="IPR036396">
    <property type="entry name" value="Cyt_P450_sf"/>
</dbReference>
<dbReference type="GO" id="GO:0020037">
    <property type="term" value="F:heme binding"/>
    <property type="evidence" value="ECO:0007669"/>
    <property type="project" value="InterPro"/>
</dbReference>
<dbReference type="Proteomes" id="UP000585474">
    <property type="component" value="Unassembled WGS sequence"/>
</dbReference>
<dbReference type="GO" id="GO:0016709">
    <property type="term" value="F:oxidoreductase activity, acting on paired donors, with incorporation or reduction of molecular oxygen, NAD(P)H as one donor, and incorporation of one atom of oxygen"/>
    <property type="evidence" value="ECO:0007669"/>
    <property type="project" value="TreeGrafter"/>
</dbReference>
<keyword evidence="3 7" id="KW-0479">Metal-binding</keyword>
<dbReference type="SUPFAM" id="SSF51556">
    <property type="entry name" value="Metallo-dependent hydrolases"/>
    <property type="match status" value="1"/>
</dbReference>
<dbReference type="PANTHER" id="PTHR24298:SF54">
    <property type="entry name" value="CYTOCHROME P450 LIKE PROTEIN"/>
    <property type="match status" value="1"/>
</dbReference>
<evidence type="ECO:0000313" key="12">
    <source>
        <dbReference type="Proteomes" id="UP000585474"/>
    </source>
</evidence>
<dbReference type="SUPFAM" id="SSF48264">
    <property type="entry name" value="Cytochrome P450"/>
    <property type="match status" value="1"/>
</dbReference>
<dbReference type="InterPro" id="IPR051103">
    <property type="entry name" value="Plant_metabolite_P450s"/>
</dbReference>
<keyword evidence="7" id="KW-0408">Iron</keyword>
<dbReference type="InterPro" id="IPR017972">
    <property type="entry name" value="Cyt_P450_CS"/>
</dbReference>
<dbReference type="Pfam" id="PF00962">
    <property type="entry name" value="A_deaminase"/>
    <property type="match status" value="1"/>
</dbReference>
<evidence type="ECO:0000256" key="9">
    <source>
        <dbReference type="SAM" id="Phobius"/>
    </source>
</evidence>
<evidence type="ECO:0000313" key="11">
    <source>
        <dbReference type="EMBL" id="GFZ06322.1"/>
    </source>
</evidence>
<evidence type="ECO:0000256" key="4">
    <source>
        <dbReference type="ARBA" id="ARBA00022989"/>
    </source>
</evidence>
<dbReference type="PRINTS" id="PR00463">
    <property type="entry name" value="EP450I"/>
</dbReference>
<keyword evidence="5" id="KW-0560">Oxidoreductase</keyword>
<dbReference type="InterPro" id="IPR032466">
    <property type="entry name" value="Metal_Hydrolase"/>
</dbReference>
<dbReference type="EMBL" id="BJWL01000018">
    <property type="protein sequence ID" value="GFZ06322.1"/>
    <property type="molecule type" value="Genomic_DNA"/>
</dbReference>
<keyword evidence="12" id="KW-1185">Reference proteome</keyword>
<keyword evidence="2 9" id="KW-0812">Transmembrane</keyword>
<evidence type="ECO:0000256" key="1">
    <source>
        <dbReference type="ARBA" id="ARBA00004167"/>
    </source>
</evidence>
<comment type="caution">
    <text evidence="11">The sequence shown here is derived from an EMBL/GenBank/DDBJ whole genome shotgun (WGS) entry which is preliminary data.</text>
</comment>
<evidence type="ECO:0000259" key="10">
    <source>
        <dbReference type="Pfam" id="PF00962"/>
    </source>
</evidence>
<gene>
    <name evidence="11" type="ORF">Acr_18g0004920</name>
</gene>
<keyword evidence="4 9" id="KW-1133">Transmembrane helix</keyword>
<dbReference type="PROSITE" id="PS00086">
    <property type="entry name" value="CYTOCHROME_P450"/>
    <property type="match status" value="1"/>
</dbReference>
<dbReference type="Gene3D" id="1.10.630.10">
    <property type="entry name" value="Cytochrome P450"/>
    <property type="match status" value="1"/>
</dbReference>
<feature type="region of interest" description="Disordered" evidence="8">
    <location>
        <begin position="49"/>
        <end position="75"/>
    </location>
</feature>
<proteinExistence type="predicted"/>
<feature type="binding site" description="axial binding residue" evidence="7">
    <location>
        <position position="432"/>
    </location>
    <ligand>
        <name>heme</name>
        <dbReference type="ChEBI" id="CHEBI:30413"/>
    </ligand>
    <ligandPart>
        <name>Fe</name>
        <dbReference type="ChEBI" id="CHEBI:18248"/>
    </ligandPart>
</feature>
<dbReference type="GO" id="GO:0016020">
    <property type="term" value="C:membrane"/>
    <property type="evidence" value="ECO:0007669"/>
    <property type="project" value="UniProtKB-SubCell"/>
</dbReference>
<dbReference type="InterPro" id="IPR002401">
    <property type="entry name" value="Cyt_P450_E_grp-I"/>
</dbReference>
<evidence type="ECO:0000256" key="6">
    <source>
        <dbReference type="ARBA" id="ARBA00023136"/>
    </source>
</evidence>
<reference evidence="11 12" key="1">
    <citation type="submission" date="2019-07" db="EMBL/GenBank/DDBJ databases">
        <title>De Novo Assembly of kiwifruit Actinidia rufa.</title>
        <authorList>
            <person name="Sugita-Konishi S."/>
            <person name="Sato K."/>
            <person name="Mori E."/>
            <person name="Abe Y."/>
            <person name="Kisaki G."/>
            <person name="Hamano K."/>
            <person name="Suezawa K."/>
            <person name="Otani M."/>
            <person name="Fukuda T."/>
            <person name="Manabe T."/>
            <person name="Gomi K."/>
            <person name="Tabuchi M."/>
            <person name="Akimitsu K."/>
            <person name="Kataoka I."/>
        </authorList>
    </citation>
    <scope>NUCLEOTIDE SEQUENCE [LARGE SCALE GENOMIC DNA]</scope>
    <source>
        <strain evidence="12">cv. Fuchu</strain>
    </source>
</reference>
<dbReference type="GO" id="GO:0005506">
    <property type="term" value="F:iron ion binding"/>
    <property type="evidence" value="ECO:0007669"/>
    <property type="project" value="InterPro"/>
</dbReference>
<dbReference type="OrthoDB" id="1470350at2759"/>
<dbReference type="PRINTS" id="PR00385">
    <property type="entry name" value="P450"/>
</dbReference>
<evidence type="ECO:0000256" key="3">
    <source>
        <dbReference type="ARBA" id="ARBA00022723"/>
    </source>
</evidence>
<dbReference type="AlphaFoldDB" id="A0A7J0G6G3"/>
<evidence type="ECO:0000256" key="5">
    <source>
        <dbReference type="ARBA" id="ARBA00023002"/>
    </source>
</evidence>
<evidence type="ECO:0000256" key="2">
    <source>
        <dbReference type="ARBA" id="ARBA00022692"/>
    </source>
</evidence>
<dbReference type="InterPro" id="IPR001128">
    <property type="entry name" value="Cyt_P450"/>
</dbReference>
<comment type="cofactor">
    <cofactor evidence="7">
        <name>heme</name>
        <dbReference type="ChEBI" id="CHEBI:30413"/>
    </cofactor>
</comment>
<dbReference type="InterPro" id="IPR001365">
    <property type="entry name" value="A_deaminase_dom"/>
</dbReference>
<feature type="region of interest" description="Disordered" evidence="8">
    <location>
        <begin position="107"/>
        <end position="133"/>
    </location>
</feature>
<dbReference type="PANTHER" id="PTHR24298">
    <property type="entry name" value="FLAVONOID 3'-MONOOXYGENASE-RELATED"/>
    <property type="match status" value="1"/>
</dbReference>
<dbReference type="Gene3D" id="3.20.20.140">
    <property type="entry name" value="Metal-dependent hydrolases"/>
    <property type="match status" value="1"/>
</dbReference>
<keyword evidence="6 9" id="KW-0472">Membrane</keyword>
<organism evidence="11 12">
    <name type="scientific">Actinidia rufa</name>
    <dbReference type="NCBI Taxonomy" id="165716"/>
    <lineage>
        <taxon>Eukaryota</taxon>
        <taxon>Viridiplantae</taxon>
        <taxon>Streptophyta</taxon>
        <taxon>Embryophyta</taxon>
        <taxon>Tracheophyta</taxon>
        <taxon>Spermatophyta</taxon>
        <taxon>Magnoliopsida</taxon>
        <taxon>eudicotyledons</taxon>
        <taxon>Gunneridae</taxon>
        <taxon>Pentapetalae</taxon>
        <taxon>asterids</taxon>
        <taxon>Ericales</taxon>
        <taxon>Actinidiaceae</taxon>
        <taxon>Actinidia</taxon>
    </lineage>
</organism>
<accession>A0A7J0G6G3</accession>
<feature type="transmembrane region" description="Helical" evidence="9">
    <location>
        <begin position="6"/>
        <end position="23"/>
    </location>
</feature>
<comment type="subcellular location">
    <subcellularLocation>
        <location evidence="1">Membrane</location>
        <topology evidence="1">Single-pass membrane protein</topology>
    </subcellularLocation>
</comment>